<dbReference type="AlphaFoldDB" id="A0AAV2M5N7"/>
<proteinExistence type="predicted"/>
<evidence type="ECO:0000313" key="3">
    <source>
        <dbReference type="Proteomes" id="UP001497482"/>
    </source>
</evidence>
<dbReference type="EMBL" id="OZ035828">
    <property type="protein sequence ID" value="CAL1608681.1"/>
    <property type="molecule type" value="Genomic_DNA"/>
</dbReference>
<reference evidence="2 3" key="1">
    <citation type="submission" date="2024-04" db="EMBL/GenBank/DDBJ databases">
        <authorList>
            <person name="Waldvogel A.-M."/>
            <person name="Schoenle A."/>
        </authorList>
    </citation>
    <scope>NUCLEOTIDE SEQUENCE [LARGE SCALE GENOMIC DNA]</scope>
</reference>
<dbReference type="Proteomes" id="UP001497482">
    <property type="component" value="Chromosome 6"/>
</dbReference>
<evidence type="ECO:0000256" key="1">
    <source>
        <dbReference type="SAM" id="MobiDB-lite"/>
    </source>
</evidence>
<feature type="region of interest" description="Disordered" evidence="1">
    <location>
        <begin position="13"/>
        <end position="32"/>
    </location>
</feature>
<organism evidence="2 3">
    <name type="scientific">Knipowitschia caucasica</name>
    <name type="common">Caucasian dwarf goby</name>
    <name type="synonym">Pomatoschistus caucasicus</name>
    <dbReference type="NCBI Taxonomy" id="637954"/>
    <lineage>
        <taxon>Eukaryota</taxon>
        <taxon>Metazoa</taxon>
        <taxon>Chordata</taxon>
        <taxon>Craniata</taxon>
        <taxon>Vertebrata</taxon>
        <taxon>Euteleostomi</taxon>
        <taxon>Actinopterygii</taxon>
        <taxon>Neopterygii</taxon>
        <taxon>Teleostei</taxon>
        <taxon>Neoteleostei</taxon>
        <taxon>Acanthomorphata</taxon>
        <taxon>Gobiaria</taxon>
        <taxon>Gobiiformes</taxon>
        <taxon>Gobioidei</taxon>
        <taxon>Gobiidae</taxon>
        <taxon>Gobiinae</taxon>
        <taxon>Knipowitschia</taxon>
    </lineage>
</organism>
<name>A0AAV2M5N7_KNICA</name>
<accession>A0AAV2M5N7</accession>
<evidence type="ECO:0000313" key="2">
    <source>
        <dbReference type="EMBL" id="CAL1608681.1"/>
    </source>
</evidence>
<protein>
    <submittedName>
        <fullName evidence="2">Uncharacterized protein</fullName>
    </submittedName>
</protein>
<gene>
    <name evidence="2" type="ORF">KC01_LOCUS35563</name>
</gene>
<keyword evidence="3" id="KW-1185">Reference proteome</keyword>
<sequence>MYHWAFPEPTVSQGLAHRGPHGSSTGSVFSQKMGPLDSMSAALRGLRAEQSENSEQGLLYRTMISLNRGQQEVGVCVGQLHPKELSSTLLTLATISPSPRQLSHNWLLCTAVCTSAAGWPREDCPSAGQP</sequence>